<evidence type="ECO:0000256" key="5">
    <source>
        <dbReference type="SAM" id="MobiDB-lite"/>
    </source>
</evidence>
<dbReference type="InParanoid" id="A0A0C2XM11"/>
<dbReference type="InterPro" id="IPR000277">
    <property type="entry name" value="Cys/Met-Metab_PyrdxlP-dep_enz"/>
</dbReference>
<comment type="similarity">
    <text evidence="4">Belongs to the trans-sulfuration enzymes family.</text>
</comment>
<accession>A0A0C2XM11</accession>
<dbReference type="STRING" id="946122.A0A0C2XM11"/>
<dbReference type="InterPro" id="IPR015424">
    <property type="entry name" value="PyrdxlP-dep_Trfase"/>
</dbReference>
<evidence type="ECO:0000256" key="4">
    <source>
        <dbReference type="RuleBase" id="RU362118"/>
    </source>
</evidence>
<proteinExistence type="inferred from homology"/>
<name>A0A0C2XM11_AMAMK</name>
<comment type="cofactor">
    <cofactor evidence="1 4">
        <name>pyridoxal 5'-phosphate</name>
        <dbReference type="ChEBI" id="CHEBI:597326"/>
    </cofactor>
</comment>
<dbReference type="PANTHER" id="PTHR11808:SF35">
    <property type="entry name" value="CYSTATHIONINE GAMMA-SYNTHASE (AFU_ORTHOLOGUE AFUA_7G01590)"/>
    <property type="match status" value="1"/>
</dbReference>
<keyword evidence="2 3" id="KW-0663">Pyridoxal phosphate</keyword>
<evidence type="ECO:0000313" key="7">
    <source>
        <dbReference type="Proteomes" id="UP000054549"/>
    </source>
</evidence>
<dbReference type="FunCoup" id="A0A0C2XM11">
    <property type="interactions" value="332"/>
</dbReference>
<keyword evidence="7" id="KW-1185">Reference proteome</keyword>
<dbReference type="GO" id="GO:0030170">
    <property type="term" value="F:pyridoxal phosphate binding"/>
    <property type="evidence" value="ECO:0007669"/>
    <property type="project" value="InterPro"/>
</dbReference>
<organism evidence="6 7">
    <name type="scientific">Amanita muscaria (strain Koide BX008)</name>
    <dbReference type="NCBI Taxonomy" id="946122"/>
    <lineage>
        <taxon>Eukaryota</taxon>
        <taxon>Fungi</taxon>
        <taxon>Dikarya</taxon>
        <taxon>Basidiomycota</taxon>
        <taxon>Agaricomycotina</taxon>
        <taxon>Agaricomycetes</taxon>
        <taxon>Agaricomycetidae</taxon>
        <taxon>Agaricales</taxon>
        <taxon>Pluteineae</taxon>
        <taxon>Amanitaceae</taxon>
        <taxon>Amanita</taxon>
    </lineage>
</organism>
<dbReference type="Proteomes" id="UP000054549">
    <property type="component" value="Unassembled WGS sequence"/>
</dbReference>
<sequence length="403" mass="44545">MHDSGEHKLKGTDLIHGDGASHEAGSAVAPSISVSTTFRQPDPAQSDQSLTSGAIDYRNPAIHLYSRYTQQISTRTEQILSRICDGYAVTYSSGLAACYSALVFFKPKRIAISEGYHGCHESIKVYKKTPAGSNVVLIDLDDEYKPGDLCWLETPLNPTGESRDIQYYADKIHKVGGKMVIDATFGPPPLQYPFKWGADCIMHSGTKYFGGHSDLLCGVLVVKSPEEWNELHYNRTYMGNMMGSLEAWLLLRSLRTLHLRVPRQSATATALVSWLNEIAKTPSGQTYDGVPGGLVSKVWHSSLQVKDARGFEPSKQMEGGWNATFGILLSHPGLANKLPYLLRYFVPATSLGGVESLIELRRQSDPKADPRLIRLSIGVEELEDLKADLRQGFQQLYQVKAKL</sequence>
<dbReference type="HOGENOM" id="CLU_018986_3_0_1"/>
<feature type="region of interest" description="Disordered" evidence="5">
    <location>
        <begin position="1"/>
        <end position="26"/>
    </location>
</feature>
<dbReference type="AlphaFoldDB" id="A0A0C2XM11"/>
<dbReference type="GO" id="GO:0019346">
    <property type="term" value="P:transsulfuration"/>
    <property type="evidence" value="ECO:0007669"/>
    <property type="project" value="InterPro"/>
</dbReference>
<dbReference type="GO" id="GO:0016846">
    <property type="term" value="F:carbon-sulfur lyase activity"/>
    <property type="evidence" value="ECO:0007669"/>
    <property type="project" value="TreeGrafter"/>
</dbReference>
<dbReference type="EMBL" id="KN818224">
    <property type="protein sequence ID" value="KIL70153.1"/>
    <property type="molecule type" value="Genomic_DNA"/>
</dbReference>
<dbReference type="SUPFAM" id="SSF53383">
    <property type="entry name" value="PLP-dependent transferases"/>
    <property type="match status" value="1"/>
</dbReference>
<evidence type="ECO:0000256" key="3">
    <source>
        <dbReference type="PIRSR" id="PIRSR001434-2"/>
    </source>
</evidence>
<dbReference type="InterPro" id="IPR015422">
    <property type="entry name" value="PyrdxlP-dep_Trfase_small"/>
</dbReference>
<evidence type="ECO:0008006" key="8">
    <source>
        <dbReference type="Google" id="ProtNLM"/>
    </source>
</evidence>
<feature type="modified residue" description="N6-(pyridoxal phosphate)lysine" evidence="3">
    <location>
        <position position="207"/>
    </location>
</feature>
<dbReference type="Gene3D" id="3.90.1150.10">
    <property type="entry name" value="Aspartate Aminotransferase, domain 1"/>
    <property type="match status" value="1"/>
</dbReference>
<feature type="compositionally biased region" description="Basic and acidic residues" evidence="5">
    <location>
        <begin position="1"/>
        <end position="21"/>
    </location>
</feature>
<evidence type="ECO:0000256" key="1">
    <source>
        <dbReference type="ARBA" id="ARBA00001933"/>
    </source>
</evidence>
<gene>
    <name evidence="6" type="ORF">M378DRAFT_20638</name>
</gene>
<dbReference type="Pfam" id="PF01053">
    <property type="entry name" value="Cys_Met_Meta_PP"/>
    <property type="match status" value="1"/>
</dbReference>
<evidence type="ECO:0000256" key="2">
    <source>
        <dbReference type="ARBA" id="ARBA00022898"/>
    </source>
</evidence>
<dbReference type="Gene3D" id="3.40.640.10">
    <property type="entry name" value="Type I PLP-dependent aspartate aminotransferase-like (Major domain)"/>
    <property type="match status" value="1"/>
</dbReference>
<evidence type="ECO:0000313" key="6">
    <source>
        <dbReference type="EMBL" id="KIL70153.1"/>
    </source>
</evidence>
<dbReference type="OrthoDB" id="3512640at2759"/>
<dbReference type="GO" id="GO:0005737">
    <property type="term" value="C:cytoplasm"/>
    <property type="evidence" value="ECO:0007669"/>
    <property type="project" value="TreeGrafter"/>
</dbReference>
<dbReference type="PIRSF" id="PIRSF001434">
    <property type="entry name" value="CGS"/>
    <property type="match status" value="1"/>
</dbReference>
<protein>
    <recommendedName>
        <fullName evidence="8">Cystathionine gamma-synthase</fullName>
    </recommendedName>
</protein>
<reference evidence="6 7" key="1">
    <citation type="submission" date="2014-04" db="EMBL/GenBank/DDBJ databases">
        <title>Evolutionary Origins and Diversification of the Mycorrhizal Mutualists.</title>
        <authorList>
            <consortium name="DOE Joint Genome Institute"/>
            <consortium name="Mycorrhizal Genomics Consortium"/>
            <person name="Kohler A."/>
            <person name="Kuo A."/>
            <person name="Nagy L.G."/>
            <person name="Floudas D."/>
            <person name="Copeland A."/>
            <person name="Barry K.W."/>
            <person name="Cichocki N."/>
            <person name="Veneault-Fourrey C."/>
            <person name="LaButti K."/>
            <person name="Lindquist E.A."/>
            <person name="Lipzen A."/>
            <person name="Lundell T."/>
            <person name="Morin E."/>
            <person name="Murat C."/>
            <person name="Riley R."/>
            <person name="Ohm R."/>
            <person name="Sun H."/>
            <person name="Tunlid A."/>
            <person name="Henrissat B."/>
            <person name="Grigoriev I.V."/>
            <person name="Hibbett D.S."/>
            <person name="Martin F."/>
        </authorList>
    </citation>
    <scope>NUCLEOTIDE SEQUENCE [LARGE SCALE GENOMIC DNA]</scope>
    <source>
        <strain evidence="6 7">Koide BX008</strain>
    </source>
</reference>
<dbReference type="PANTHER" id="PTHR11808">
    <property type="entry name" value="TRANS-SULFURATION ENZYME FAMILY MEMBER"/>
    <property type="match status" value="1"/>
</dbReference>
<dbReference type="InterPro" id="IPR015421">
    <property type="entry name" value="PyrdxlP-dep_Trfase_major"/>
</dbReference>